<organism evidence="1">
    <name type="scientific">marine sediment metagenome</name>
    <dbReference type="NCBI Taxonomy" id="412755"/>
    <lineage>
        <taxon>unclassified sequences</taxon>
        <taxon>metagenomes</taxon>
        <taxon>ecological metagenomes</taxon>
    </lineage>
</organism>
<evidence type="ECO:0000313" key="1">
    <source>
        <dbReference type="EMBL" id="GAI38512.1"/>
    </source>
</evidence>
<accession>X1N3E0</accession>
<sequence>MTEVHRYKVVKMLSEGGNRISYDPHGPEVVMAEAYDQLKAENEVLRKDAERYRFVRNPIGTSSSLAIWNEGKMPLFSGMADAVVDEYMAKELTNKGHGHVFPRHDGAKAKCGGPGLCAECAADQQAKEASHD</sequence>
<proteinExistence type="predicted"/>
<dbReference type="EMBL" id="BARV01031515">
    <property type="protein sequence ID" value="GAI38512.1"/>
    <property type="molecule type" value="Genomic_DNA"/>
</dbReference>
<reference evidence="1" key="1">
    <citation type="journal article" date="2014" name="Front. Microbiol.">
        <title>High frequency of phylogenetically diverse reductive dehalogenase-homologous genes in deep subseafloor sedimentary metagenomes.</title>
        <authorList>
            <person name="Kawai M."/>
            <person name="Futagami T."/>
            <person name="Toyoda A."/>
            <person name="Takaki Y."/>
            <person name="Nishi S."/>
            <person name="Hori S."/>
            <person name="Arai W."/>
            <person name="Tsubouchi T."/>
            <person name="Morono Y."/>
            <person name="Uchiyama I."/>
            <person name="Ito T."/>
            <person name="Fujiyama A."/>
            <person name="Inagaki F."/>
            <person name="Takami H."/>
        </authorList>
    </citation>
    <scope>NUCLEOTIDE SEQUENCE</scope>
    <source>
        <strain evidence="1">Expedition CK06-06</strain>
    </source>
</reference>
<name>X1N3E0_9ZZZZ</name>
<comment type="caution">
    <text evidence="1">The sequence shown here is derived from an EMBL/GenBank/DDBJ whole genome shotgun (WGS) entry which is preliminary data.</text>
</comment>
<gene>
    <name evidence="1" type="ORF">S06H3_49851</name>
</gene>
<protein>
    <submittedName>
        <fullName evidence="1">Uncharacterized protein</fullName>
    </submittedName>
</protein>
<dbReference type="AlphaFoldDB" id="X1N3E0"/>